<organism evidence="2 3">
    <name type="scientific">Nocardiopsis codii</name>
    <dbReference type="NCBI Taxonomy" id="3065942"/>
    <lineage>
        <taxon>Bacteria</taxon>
        <taxon>Bacillati</taxon>
        <taxon>Actinomycetota</taxon>
        <taxon>Actinomycetes</taxon>
        <taxon>Streptosporangiales</taxon>
        <taxon>Nocardiopsidaceae</taxon>
        <taxon>Nocardiopsis</taxon>
    </lineage>
</organism>
<accession>A0ABU7K5M2</accession>
<proteinExistence type="predicted"/>
<keyword evidence="3" id="KW-1185">Reference proteome</keyword>
<reference evidence="2 3" key="1">
    <citation type="submission" date="2023-08" db="EMBL/GenBank/DDBJ databases">
        <authorList>
            <person name="Girao M."/>
            <person name="Carvalho M.F."/>
        </authorList>
    </citation>
    <scope>NUCLEOTIDE SEQUENCE [LARGE SCALE GENOMIC DNA]</scope>
    <source>
        <strain evidence="2 3">CT-R113</strain>
    </source>
</reference>
<dbReference type="Gene3D" id="1.20.1290.10">
    <property type="entry name" value="AhpD-like"/>
    <property type="match status" value="1"/>
</dbReference>
<evidence type="ECO:0000313" key="3">
    <source>
        <dbReference type="Proteomes" id="UP001356095"/>
    </source>
</evidence>
<dbReference type="PANTHER" id="PTHR35446:SF2">
    <property type="entry name" value="CARBOXYMUCONOLACTONE DECARBOXYLASE-LIKE DOMAIN-CONTAINING PROTEIN"/>
    <property type="match status" value="1"/>
</dbReference>
<comment type="caution">
    <text evidence="2">The sequence shown here is derived from an EMBL/GenBank/DDBJ whole genome shotgun (WGS) entry which is preliminary data.</text>
</comment>
<sequence length="152" mass="16483">MRAERPYIDKEHPEVYKAAVKAAAASRAAAHEAGLGDDTIELINIRVSQINGCSTCLSIHFPRARKAGVEQSTLDVLPAWREVDSFTDQQKAALELAESLTVIDPTIDRQALNARAAAHLTTAQISAVEWTATLINAFNRVSIASGHPVLRQ</sequence>
<dbReference type="RefSeq" id="WP_330091348.1">
    <property type="nucleotide sequence ID" value="NZ_JAUZMY010000008.1"/>
</dbReference>
<dbReference type="Pfam" id="PF02627">
    <property type="entry name" value="CMD"/>
    <property type="match status" value="1"/>
</dbReference>
<name>A0ABU7K5M2_9ACTN</name>
<dbReference type="PANTHER" id="PTHR35446">
    <property type="entry name" value="SI:CH211-175M2.5"/>
    <property type="match status" value="1"/>
</dbReference>
<dbReference type="Proteomes" id="UP001356095">
    <property type="component" value="Unassembled WGS sequence"/>
</dbReference>
<dbReference type="SUPFAM" id="SSF69118">
    <property type="entry name" value="AhpD-like"/>
    <property type="match status" value="1"/>
</dbReference>
<dbReference type="EMBL" id="JAUZMY010000008">
    <property type="protein sequence ID" value="MEE2037549.1"/>
    <property type="molecule type" value="Genomic_DNA"/>
</dbReference>
<gene>
    <name evidence="2" type="ORF">Q8791_09985</name>
</gene>
<dbReference type="InterPro" id="IPR004675">
    <property type="entry name" value="AhpD_core"/>
</dbReference>
<dbReference type="NCBIfam" id="TIGR00778">
    <property type="entry name" value="ahpD_dom"/>
    <property type="match status" value="1"/>
</dbReference>
<feature type="domain" description="Carboxymuconolactone decarboxylase-like" evidence="1">
    <location>
        <begin position="13"/>
        <end position="98"/>
    </location>
</feature>
<evidence type="ECO:0000313" key="2">
    <source>
        <dbReference type="EMBL" id="MEE2037549.1"/>
    </source>
</evidence>
<dbReference type="InterPro" id="IPR003779">
    <property type="entry name" value="CMD-like"/>
</dbReference>
<evidence type="ECO:0000259" key="1">
    <source>
        <dbReference type="Pfam" id="PF02627"/>
    </source>
</evidence>
<protein>
    <submittedName>
        <fullName evidence="2">Carboxymuconolactone decarboxylase family protein</fullName>
    </submittedName>
</protein>
<dbReference type="InterPro" id="IPR029032">
    <property type="entry name" value="AhpD-like"/>
</dbReference>